<keyword evidence="2" id="KW-1185">Reference proteome</keyword>
<dbReference type="RefSeq" id="WP_108783817.1">
    <property type="nucleotide sequence ID" value="NZ_OMKW01000005.1"/>
</dbReference>
<accession>A0A2R8AG78</accession>
<dbReference type="AlphaFoldDB" id="A0A2R8AG78"/>
<organism evidence="1 2">
    <name type="scientific">Pontivivens insulae</name>
    <dbReference type="NCBI Taxonomy" id="1639689"/>
    <lineage>
        <taxon>Bacteria</taxon>
        <taxon>Pseudomonadati</taxon>
        <taxon>Pseudomonadota</taxon>
        <taxon>Alphaproteobacteria</taxon>
        <taxon>Rhodobacterales</taxon>
        <taxon>Paracoccaceae</taxon>
        <taxon>Pontivivens</taxon>
    </lineage>
</organism>
<evidence type="ECO:0000313" key="2">
    <source>
        <dbReference type="Proteomes" id="UP000244932"/>
    </source>
</evidence>
<reference evidence="1 2" key="1">
    <citation type="submission" date="2018-03" db="EMBL/GenBank/DDBJ databases">
        <authorList>
            <person name="Keele B.F."/>
        </authorList>
    </citation>
    <scope>NUCLEOTIDE SEQUENCE [LARGE SCALE GENOMIC DNA]</scope>
    <source>
        <strain evidence="1 2">CeCT 8812</strain>
    </source>
</reference>
<protein>
    <submittedName>
        <fullName evidence="1">Uncharacterized protein</fullName>
    </submittedName>
</protein>
<proteinExistence type="predicted"/>
<dbReference type="OrthoDB" id="7675848at2"/>
<gene>
    <name evidence="1" type="ORF">POI8812_03449</name>
</gene>
<evidence type="ECO:0000313" key="1">
    <source>
        <dbReference type="EMBL" id="SPF31098.1"/>
    </source>
</evidence>
<dbReference type="Proteomes" id="UP000244932">
    <property type="component" value="Unassembled WGS sequence"/>
</dbReference>
<name>A0A2R8AG78_9RHOB</name>
<dbReference type="EMBL" id="OMKW01000005">
    <property type="protein sequence ID" value="SPF31098.1"/>
    <property type="molecule type" value="Genomic_DNA"/>
</dbReference>
<sequence length="244" mass="27154">MSSEQQAENRVWWFEGFWNEAKCQAPISAGADYGGKPVYNQGTLSQELREREIKFTKEHGLYCLFVSRPSTRADRDFDDLGPMSMTGILVSGSMIDLLRDFDLGDSQVLELPMYEGLGKQLGPSGSLKEPDLSHPVPGRWGLLHVLERKDAILEECSVGVGKGLDAPSLDYQPLYVPSRSPETVIGLNSKVSLSGPDIWLDTRLDDVHFISERLRRAILDAGLRVPMMKWLKEAPLHEPNAGEG</sequence>